<dbReference type="STRING" id="405436.SAMN05444365_101157"/>
<dbReference type="Gene3D" id="3.30.1490.70">
    <property type="match status" value="1"/>
</dbReference>
<dbReference type="InterPro" id="IPR014144">
    <property type="entry name" value="LigD_PE_domain"/>
</dbReference>
<evidence type="ECO:0000259" key="2">
    <source>
        <dbReference type="PROSITE" id="PS50160"/>
    </source>
</evidence>
<dbReference type="EMBL" id="FNPH01000001">
    <property type="protein sequence ID" value="SDX94337.1"/>
    <property type="molecule type" value="Genomic_DNA"/>
</dbReference>
<dbReference type="PANTHER" id="PTHR39465:SF1">
    <property type="entry name" value="DNA LIGASE D 3'-PHOSPHOESTERASE DOMAIN-CONTAINING PROTEIN"/>
    <property type="match status" value="1"/>
</dbReference>
<dbReference type="InterPro" id="IPR012310">
    <property type="entry name" value="DNA_ligase_ATP-dep_cent"/>
</dbReference>
<evidence type="ECO:0000256" key="1">
    <source>
        <dbReference type="SAM" id="MobiDB-lite"/>
    </source>
</evidence>
<dbReference type="AlphaFoldDB" id="A0A1H3FU51"/>
<dbReference type="GO" id="GO:0006281">
    <property type="term" value="P:DNA repair"/>
    <property type="evidence" value="ECO:0007669"/>
    <property type="project" value="InterPro"/>
</dbReference>
<keyword evidence="4" id="KW-1185">Reference proteome</keyword>
<dbReference type="Pfam" id="PF01068">
    <property type="entry name" value="DNA_ligase_A_M"/>
    <property type="match status" value="1"/>
</dbReference>
<dbReference type="Pfam" id="PF13298">
    <property type="entry name" value="LigD_N"/>
    <property type="match status" value="1"/>
</dbReference>
<name>A0A1H3FU51_9ACTN</name>
<sequence length="342" mass="39340">MREEVDYRTMRRMGDRLDEYRRKRDPKRTPEPVPERTPRKRRGDRFVIQQHHARSLHWDLRLERDGVLASWAVPRGLPRDSRNHLAVHTEDHPLEYLDFHGEIPAGEYGGGKMTIFDRGTYTCDKWRDDEVMVVLRGERVSGRYVLFRTGGKDWMIRRMDPPPGWTEQPELVRPMTASPARRLPAEDAAWAYEMRWSGVRAVGYVSGGRLRLLSDDDTEITGDYRQLRPLAEELAPTEAVLDGVVTTLRQPKRKPTVQYLLFDLLWLEGVSTVELPYAQRRELLDGLALAGPHWQTPPHFPGGGAYALDAARDQSLSGVIAKRLDSPYAPGKRPRTWLSLDT</sequence>
<dbReference type="GO" id="GO:0003910">
    <property type="term" value="F:DNA ligase (ATP) activity"/>
    <property type="evidence" value="ECO:0007669"/>
    <property type="project" value="InterPro"/>
</dbReference>
<reference evidence="4" key="1">
    <citation type="submission" date="2016-10" db="EMBL/GenBank/DDBJ databases">
        <authorList>
            <person name="Varghese N."/>
            <person name="Submissions S."/>
        </authorList>
    </citation>
    <scope>NUCLEOTIDE SEQUENCE [LARGE SCALE GENOMIC DNA]</scope>
    <source>
        <strain evidence="4">DSM 45245</strain>
    </source>
</reference>
<dbReference type="GO" id="GO:0005524">
    <property type="term" value="F:ATP binding"/>
    <property type="evidence" value="ECO:0007669"/>
    <property type="project" value="InterPro"/>
</dbReference>
<dbReference type="PANTHER" id="PTHR39465">
    <property type="entry name" value="DNA LIGASE D, 3'-PHOSPHOESTERASE DOMAIN"/>
    <property type="match status" value="1"/>
</dbReference>
<feature type="compositionally biased region" description="Basic and acidic residues" evidence="1">
    <location>
        <begin position="15"/>
        <end position="37"/>
    </location>
</feature>
<accession>A0A1H3FU51</accession>
<feature type="region of interest" description="Disordered" evidence="1">
    <location>
        <begin position="15"/>
        <end position="43"/>
    </location>
</feature>
<proteinExistence type="predicted"/>
<dbReference type="SUPFAM" id="SSF56091">
    <property type="entry name" value="DNA ligase/mRNA capping enzyme, catalytic domain"/>
    <property type="match status" value="1"/>
</dbReference>
<dbReference type="PROSITE" id="PS50160">
    <property type="entry name" value="DNA_LIGASE_A3"/>
    <property type="match status" value="1"/>
</dbReference>
<evidence type="ECO:0000313" key="3">
    <source>
        <dbReference type="EMBL" id="SDX94337.1"/>
    </source>
</evidence>
<dbReference type="NCBIfam" id="TIGR02777">
    <property type="entry name" value="LigD_PE_dom"/>
    <property type="match status" value="1"/>
</dbReference>
<protein>
    <submittedName>
        <fullName evidence="3">Bifunctional non-homologous end joining protein LigD</fullName>
    </submittedName>
</protein>
<dbReference type="Gene3D" id="3.30.470.30">
    <property type="entry name" value="DNA ligase/mRNA capping enzyme"/>
    <property type="match status" value="1"/>
</dbReference>
<evidence type="ECO:0000313" key="4">
    <source>
        <dbReference type="Proteomes" id="UP000242415"/>
    </source>
</evidence>
<organism evidence="3 4">
    <name type="scientific">Micromonospora pattaloongensis</name>
    <dbReference type="NCBI Taxonomy" id="405436"/>
    <lineage>
        <taxon>Bacteria</taxon>
        <taxon>Bacillati</taxon>
        <taxon>Actinomycetota</taxon>
        <taxon>Actinomycetes</taxon>
        <taxon>Micromonosporales</taxon>
        <taxon>Micromonosporaceae</taxon>
        <taxon>Micromonospora</taxon>
    </lineage>
</organism>
<dbReference type="Proteomes" id="UP000242415">
    <property type="component" value="Unassembled WGS sequence"/>
</dbReference>
<dbReference type="GO" id="GO:0006310">
    <property type="term" value="P:DNA recombination"/>
    <property type="evidence" value="ECO:0007669"/>
    <property type="project" value="InterPro"/>
</dbReference>
<gene>
    <name evidence="3" type="ORF">SAMN05444365_101157</name>
</gene>
<feature type="domain" description="ATP-dependent DNA ligase family profile" evidence="2">
    <location>
        <begin position="250"/>
        <end position="342"/>
    </location>
</feature>